<keyword evidence="3" id="KW-1185">Reference proteome</keyword>
<dbReference type="Proteomes" id="UP000325780">
    <property type="component" value="Unassembled WGS sequence"/>
</dbReference>
<sequence>MANDLDIHCEILNAKLGVVKVHQLDQLKFDDLEVYGTKSLDQKNITNLLHRFSREGCRRLDPLTWIHAEVSPDELHNLSGLNRLQALSPIHPVEIKLERDWQIRCLQGKHRVIAAKQWLDPSDLWWNVLLYDSTKLTASTRRQLREADSYSREFGDGEIFRNVRHYQLRRDDEAAGEWLARWTPTKCRDFSQIYKIPSNMGLQDSNTYDRLRTELDALLEYPALWHSWHMGTHLSSLRCPEELANYLHHIRDIWDRITCHQPKLIEQETVEILQGRCPYISEADRRHVKNAFDQNMVFSCVTDPQDRSHLQNAVFQCPWLIRSLKLFLEDTKYLKPLVYVMKKLLPRNFKGTIRQAIRRYYVAPPDRKALIQTSDSNHVTEICGDSNLQFLSAYYQVFLFTMRHFYGLLDVRPLGHSRYSQPRQASEHQDLWRSFKAFVCGTGFSIPGIQVQSSSLERTPEFKAVHSLLTRLRPSSRFEYDQLALTNWSARVTEALLQMKEKQIGTAPVPSLTTDTKEAWSLDKRSGMTDISSFYWDQKYLFFRNVYCTRMVGSGENPSTFAVKANMFRCFFPSLDQEVNSAMNDNSREKQCPGGLAPSMQSQAPMPQTASGDMNMHNGSLGAATDSQAPYQQSQDQGTSGDIDMNRRSGPVSISDQDLHQQSQSQGANGDMDMDGASALVPRSGQTSNQQPQNQGTTGGTGMCNGRLVAAADNQVSCQEPQSDQQLMLSYTNPSPIAIEPLNSSATGADIGQDSGDSVLKVQTIDYCIWDMNIEPARLVKELNDASDRYPYATLCNIPERKLYCFLPSGVKCFSHLLDGWGNVWFAKITDAKGKMPKPVTHEEVATGIGQSEGPFFFRKTGIFKSYLEPLPINTCTSDIIDLPYYHADQRRWVMEEQRGVEL</sequence>
<accession>A0A5N6TQD5</accession>
<dbReference type="InterPro" id="IPR022198">
    <property type="entry name" value="DUF3723"/>
</dbReference>
<feature type="region of interest" description="Disordered" evidence="1">
    <location>
        <begin position="582"/>
        <end position="705"/>
    </location>
</feature>
<proteinExistence type="predicted"/>
<feature type="compositionally biased region" description="Low complexity" evidence="1">
    <location>
        <begin position="684"/>
        <end position="696"/>
    </location>
</feature>
<evidence type="ECO:0000313" key="3">
    <source>
        <dbReference type="Proteomes" id="UP000325780"/>
    </source>
</evidence>
<gene>
    <name evidence="2" type="ORF">BDV25DRAFT_141744</name>
</gene>
<organism evidence="2 3">
    <name type="scientific">Aspergillus avenaceus</name>
    <dbReference type="NCBI Taxonomy" id="36643"/>
    <lineage>
        <taxon>Eukaryota</taxon>
        <taxon>Fungi</taxon>
        <taxon>Dikarya</taxon>
        <taxon>Ascomycota</taxon>
        <taxon>Pezizomycotina</taxon>
        <taxon>Eurotiomycetes</taxon>
        <taxon>Eurotiomycetidae</taxon>
        <taxon>Eurotiales</taxon>
        <taxon>Aspergillaceae</taxon>
        <taxon>Aspergillus</taxon>
        <taxon>Aspergillus subgen. Circumdati</taxon>
    </lineage>
</organism>
<protein>
    <submittedName>
        <fullName evidence="2">Uncharacterized protein</fullName>
    </submittedName>
</protein>
<evidence type="ECO:0000256" key="1">
    <source>
        <dbReference type="SAM" id="MobiDB-lite"/>
    </source>
</evidence>
<feature type="compositionally biased region" description="Low complexity" evidence="1">
    <location>
        <begin position="653"/>
        <end position="666"/>
    </location>
</feature>
<dbReference type="EMBL" id="ML742158">
    <property type="protein sequence ID" value="KAE8148510.1"/>
    <property type="molecule type" value="Genomic_DNA"/>
</dbReference>
<evidence type="ECO:0000313" key="2">
    <source>
        <dbReference type="EMBL" id="KAE8148510.1"/>
    </source>
</evidence>
<name>A0A5N6TQD5_ASPAV</name>
<dbReference type="Pfam" id="PF12520">
    <property type="entry name" value="DUF3723"/>
    <property type="match status" value="1"/>
</dbReference>
<dbReference type="OrthoDB" id="4227485at2759"/>
<reference evidence="2 3" key="1">
    <citation type="submission" date="2019-04" db="EMBL/GenBank/DDBJ databases">
        <title>Friends and foes A comparative genomics study of 23 Aspergillus species from section Flavi.</title>
        <authorList>
            <consortium name="DOE Joint Genome Institute"/>
            <person name="Kjaerbolling I."/>
            <person name="Vesth T."/>
            <person name="Frisvad J.C."/>
            <person name="Nybo J.L."/>
            <person name="Theobald S."/>
            <person name="Kildgaard S."/>
            <person name="Isbrandt T."/>
            <person name="Kuo A."/>
            <person name="Sato A."/>
            <person name="Lyhne E.K."/>
            <person name="Kogle M.E."/>
            <person name="Wiebenga A."/>
            <person name="Kun R.S."/>
            <person name="Lubbers R.J."/>
            <person name="Makela M.R."/>
            <person name="Barry K."/>
            <person name="Chovatia M."/>
            <person name="Clum A."/>
            <person name="Daum C."/>
            <person name="Haridas S."/>
            <person name="He G."/>
            <person name="LaButti K."/>
            <person name="Lipzen A."/>
            <person name="Mondo S."/>
            <person name="Riley R."/>
            <person name="Salamov A."/>
            <person name="Simmons B.A."/>
            <person name="Magnuson J.K."/>
            <person name="Henrissat B."/>
            <person name="Mortensen U.H."/>
            <person name="Larsen T.O."/>
            <person name="Devries R.P."/>
            <person name="Grigoriev I.V."/>
            <person name="Machida M."/>
            <person name="Baker S.E."/>
            <person name="Andersen M.R."/>
        </authorList>
    </citation>
    <scope>NUCLEOTIDE SEQUENCE [LARGE SCALE GENOMIC DNA]</scope>
    <source>
        <strain evidence="2 3">IBT 18842</strain>
    </source>
</reference>
<feature type="compositionally biased region" description="Polar residues" evidence="1">
    <location>
        <begin position="599"/>
        <end position="612"/>
    </location>
</feature>
<dbReference type="AlphaFoldDB" id="A0A5N6TQD5"/>
<feature type="compositionally biased region" description="Polar residues" evidence="1">
    <location>
        <begin position="625"/>
        <end position="640"/>
    </location>
</feature>